<organism evidence="1 2">
    <name type="scientific">Senna tora</name>
    <dbReference type="NCBI Taxonomy" id="362788"/>
    <lineage>
        <taxon>Eukaryota</taxon>
        <taxon>Viridiplantae</taxon>
        <taxon>Streptophyta</taxon>
        <taxon>Embryophyta</taxon>
        <taxon>Tracheophyta</taxon>
        <taxon>Spermatophyta</taxon>
        <taxon>Magnoliopsida</taxon>
        <taxon>eudicotyledons</taxon>
        <taxon>Gunneridae</taxon>
        <taxon>Pentapetalae</taxon>
        <taxon>rosids</taxon>
        <taxon>fabids</taxon>
        <taxon>Fabales</taxon>
        <taxon>Fabaceae</taxon>
        <taxon>Caesalpinioideae</taxon>
        <taxon>Cassia clade</taxon>
        <taxon>Senna</taxon>
    </lineage>
</organism>
<dbReference type="Proteomes" id="UP000634136">
    <property type="component" value="Unassembled WGS sequence"/>
</dbReference>
<evidence type="ECO:0000313" key="2">
    <source>
        <dbReference type="Proteomes" id="UP000634136"/>
    </source>
</evidence>
<gene>
    <name evidence="1" type="ORF">G2W53_027107</name>
</gene>
<dbReference type="AlphaFoldDB" id="A0A834TGC1"/>
<name>A0A834TGC1_9FABA</name>
<evidence type="ECO:0000313" key="1">
    <source>
        <dbReference type="EMBL" id="KAF7821652.1"/>
    </source>
</evidence>
<sequence>MLGQNEAYETRKPPKKFEGNPTCARPNLRWTTTRIAVDWRPSKINHPWAIRVGRPAVYHVDRRPSEINESWINFFSMQNLTCICWVKMKPMTQGNLPRSFKAIRLSRGQIFDGRRRGSPSVDGAKKSITHGCICWVKMKPMTQGNLPRSFKANRLARSQIFDGRRRGSPSVDKVIPITQGSLPGRFKAIRVGRPAVDHVDRRPSKINESWVGQRDCFVELRHGIGSSKWAIFALKRVTYTRPLGQVPGPDEYEGTTVAAKPKARARAERPSVQIWEPEVGSSGWKSTARRVVSGAPLEALENPKDRVPPTPRRAHNRIRQGKSAKWISNLEKRIGSEGWAWGSQSRTRRPLGDYLSCSCGESRFSHAGRGTDWERAHWGPFPGCRTVNSELVWTRGI</sequence>
<reference evidence="1" key="1">
    <citation type="submission" date="2020-09" db="EMBL/GenBank/DDBJ databases">
        <title>Genome-Enabled Discovery of Anthraquinone Biosynthesis in Senna tora.</title>
        <authorList>
            <person name="Kang S.-H."/>
            <person name="Pandey R.P."/>
            <person name="Lee C.-M."/>
            <person name="Sim J.-S."/>
            <person name="Jeong J.-T."/>
            <person name="Choi B.-S."/>
            <person name="Jung M."/>
            <person name="Ginzburg D."/>
            <person name="Zhao K."/>
            <person name="Won S.Y."/>
            <person name="Oh T.-J."/>
            <person name="Yu Y."/>
            <person name="Kim N.-H."/>
            <person name="Lee O.R."/>
            <person name="Lee T.-H."/>
            <person name="Bashyal P."/>
            <person name="Kim T.-S."/>
            <person name="Lee W.-H."/>
            <person name="Kawkins C."/>
            <person name="Kim C.-K."/>
            <person name="Kim J.S."/>
            <person name="Ahn B.O."/>
            <person name="Rhee S.Y."/>
            <person name="Sohng J.K."/>
        </authorList>
    </citation>
    <scope>NUCLEOTIDE SEQUENCE</scope>
    <source>
        <tissue evidence="1">Leaf</tissue>
    </source>
</reference>
<keyword evidence="2" id="KW-1185">Reference proteome</keyword>
<accession>A0A834TGC1</accession>
<protein>
    <submittedName>
        <fullName evidence="1">Uncharacterized protein</fullName>
    </submittedName>
</protein>
<comment type="caution">
    <text evidence="1">The sequence shown here is derived from an EMBL/GenBank/DDBJ whole genome shotgun (WGS) entry which is preliminary data.</text>
</comment>
<dbReference type="EMBL" id="JAAIUW010000008">
    <property type="protein sequence ID" value="KAF7821652.1"/>
    <property type="molecule type" value="Genomic_DNA"/>
</dbReference>
<proteinExistence type="predicted"/>